<evidence type="ECO:0000259" key="10">
    <source>
        <dbReference type="PROSITE" id="PS50893"/>
    </source>
</evidence>
<evidence type="ECO:0000256" key="4">
    <source>
        <dbReference type="ARBA" id="ARBA00022692"/>
    </source>
</evidence>
<dbReference type="AlphaFoldDB" id="A0AAE3H4Q0"/>
<dbReference type="InterPro" id="IPR027417">
    <property type="entry name" value="P-loop_NTPase"/>
</dbReference>
<keyword evidence="7 9" id="KW-1133">Transmembrane helix</keyword>
<dbReference type="SMART" id="SM00382">
    <property type="entry name" value="AAA"/>
    <property type="match status" value="1"/>
</dbReference>
<dbReference type="EMBL" id="RJUF01000177">
    <property type="protein sequence ID" value="MCP9764908.1"/>
    <property type="molecule type" value="Genomic_DNA"/>
</dbReference>
<feature type="transmembrane region" description="Helical" evidence="9">
    <location>
        <begin position="42"/>
        <end position="63"/>
    </location>
</feature>
<keyword evidence="8 9" id="KW-0472">Membrane</keyword>
<dbReference type="PROSITE" id="PS50893">
    <property type="entry name" value="ABC_TRANSPORTER_2"/>
    <property type="match status" value="1"/>
</dbReference>
<evidence type="ECO:0000256" key="7">
    <source>
        <dbReference type="ARBA" id="ARBA00022989"/>
    </source>
</evidence>
<dbReference type="PANTHER" id="PTHR43394:SF1">
    <property type="entry name" value="ATP-BINDING CASSETTE SUB-FAMILY B MEMBER 10, MITOCHONDRIAL"/>
    <property type="match status" value="1"/>
</dbReference>
<feature type="transmembrane region" description="Helical" evidence="9">
    <location>
        <begin position="183"/>
        <end position="203"/>
    </location>
</feature>
<feature type="transmembrane region" description="Helical" evidence="9">
    <location>
        <begin position="293"/>
        <end position="315"/>
    </location>
</feature>
<evidence type="ECO:0000256" key="9">
    <source>
        <dbReference type="SAM" id="Phobius"/>
    </source>
</evidence>
<comment type="caution">
    <text evidence="12">The sequence shown here is derived from an EMBL/GenBank/DDBJ whole genome shotgun (WGS) entry which is preliminary data.</text>
</comment>
<evidence type="ECO:0000256" key="3">
    <source>
        <dbReference type="ARBA" id="ARBA00022448"/>
    </source>
</evidence>
<dbReference type="InterPro" id="IPR003593">
    <property type="entry name" value="AAA+_ATPase"/>
</dbReference>
<dbReference type="InterPro" id="IPR036640">
    <property type="entry name" value="ABC1_TM_sf"/>
</dbReference>
<evidence type="ECO:0000313" key="12">
    <source>
        <dbReference type="EMBL" id="MCP9764908.1"/>
    </source>
</evidence>
<feature type="transmembrane region" description="Helical" evidence="9">
    <location>
        <begin position="83"/>
        <end position="106"/>
    </location>
</feature>
<dbReference type="InterPro" id="IPR011527">
    <property type="entry name" value="ABC1_TM_dom"/>
</dbReference>
<feature type="domain" description="ABC transmembrane type-1" evidence="11">
    <location>
        <begin position="43"/>
        <end position="324"/>
    </location>
</feature>
<dbReference type="Gene3D" id="3.40.50.300">
    <property type="entry name" value="P-loop containing nucleotide triphosphate hydrolases"/>
    <property type="match status" value="1"/>
</dbReference>
<proteinExistence type="inferred from homology"/>
<keyword evidence="3" id="KW-0813">Transport</keyword>
<evidence type="ECO:0000256" key="5">
    <source>
        <dbReference type="ARBA" id="ARBA00022741"/>
    </source>
</evidence>
<dbReference type="SUPFAM" id="SSF52540">
    <property type="entry name" value="P-loop containing nucleoside triphosphate hydrolases"/>
    <property type="match status" value="1"/>
</dbReference>
<feature type="domain" description="ABC transporter" evidence="10">
    <location>
        <begin position="357"/>
        <end position="593"/>
    </location>
</feature>
<keyword evidence="5" id="KW-0547">Nucleotide-binding</keyword>
<dbReference type="GO" id="GO:0005524">
    <property type="term" value="F:ATP binding"/>
    <property type="evidence" value="ECO:0007669"/>
    <property type="project" value="UniProtKB-KW"/>
</dbReference>
<sequence length="604" mass="66772">MAKGRHGAGVDLAPEDKKKLSKDGLKKAIALFKFTLPYKNTYIIGMLFLVFSTVTTMVFPLLIGEMTKVMEGKSQYTINQVAAFFALILVAQGIFSFFRVYFFSIVSEKTAADIRKIVYDKFITSPISFFENNRVGDLMSRITSDVSAIQSVLSTTLAEFFRQVATLVIGIAMLVYISWKLTLFMLATFPIIVIAALVFGKYIRSISKKVQEKLAEANVIVEESLQSVSIVKAFTNEKLESKRFSKSVAESVTLALKAATLRGGFITFFIIGLFGGIVLVIWFGGNLVIEKEILIADLITFLTLTIFIGGSMSGLGDLYAQLQRTVGASERILEILEEKSEVDIEKEKVLNPIEGNISFKNVKFSYPSRKDVEVLKGINFEIEAGKKIALVGHSGAGKSTIVQLLMKFYPDFQGEILIDGQNIKNQDVTFLRQNIAIVPQEVILFGGTIFENIAYGNPGANLKEVEEAAQKANALEFIEKFPDKFETIVGDRGIKLSGGQRQRIAIARAILKDPAILLLDEATSALDSESEKLVQDALNELMKGRTSIIIAHRLATIRNADQIYVLKDGQIAESGTHESLILKNEGIYANLVKMQFDVVSYEMG</sequence>
<accession>A0AAE3H4Q0</accession>
<evidence type="ECO:0000256" key="8">
    <source>
        <dbReference type="ARBA" id="ARBA00023136"/>
    </source>
</evidence>
<keyword evidence="4 9" id="KW-0812">Transmembrane</keyword>
<evidence type="ECO:0000313" key="13">
    <source>
        <dbReference type="Proteomes" id="UP001204144"/>
    </source>
</evidence>
<dbReference type="InterPro" id="IPR017871">
    <property type="entry name" value="ABC_transporter-like_CS"/>
</dbReference>
<feature type="transmembrane region" description="Helical" evidence="9">
    <location>
        <begin position="265"/>
        <end position="287"/>
    </location>
</feature>
<dbReference type="PROSITE" id="PS50929">
    <property type="entry name" value="ABC_TM1F"/>
    <property type="match status" value="1"/>
</dbReference>
<dbReference type="Pfam" id="PF00005">
    <property type="entry name" value="ABC_tran"/>
    <property type="match status" value="1"/>
</dbReference>
<dbReference type="Pfam" id="PF00664">
    <property type="entry name" value="ABC_membrane"/>
    <property type="match status" value="1"/>
</dbReference>
<dbReference type="InterPro" id="IPR039421">
    <property type="entry name" value="Type_1_exporter"/>
</dbReference>
<feature type="transmembrane region" description="Helical" evidence="9">
    <location>
        <begin position="160"/>
        <end position="177"/>
    </location>
</feature>
<dbReference type="CDD" id="cd18576">
    <property type="entry name" value="ABC_6TM_bac_exporter_ABCB8_10_like"/>
    <property type="match status" value="1"/>
</dbReference>
<organism evidence="12 13">
    <name type="scientific">Lacihabitans soyangensis</name>
    <dbReference type="NCBI Taxonomy" id="869394"/>
    <lineage>
        <taxon>Bacteria</taxon>
        <taxon>Pseudomonadati</taxon>
        <taxon>Bacteroidota</taxon>
        <taxon>Cytophagia</taxon>
        <taxon>Cytophagales</taxon>
        <taxon>Leadbetterellaceae</taxon>
        <taxon>Lacihabitans</taxon>
    </lineage>
</organism>
<evidence type="ECO:0000259" key="11">
    <source>
        <dbReference type="PROSITE" id="PS50929"/>
    </source>
</evidence>
<dbReference type="GO" id="GO:0005886">
    <property type="term" value="C:plasma membrane"/>
    <property type="evidence" value="ECO:0007669"/>
    <property type="project" value="UniProtKB-SubCell"/>
</dbReference>
<keyword evidence="13" id="KW-1185">Reference proteome</keyword>
<evidence type="ECO:0000256" key="1">
    <source>
        <dbReference type="ARBA" id="ARBA00004651"/>
    </source>
</evidence>
<keyword evidence="6 12" id="KW-0067">ATP-binding</keyword>
<dbReference type="GO" id="GO:0015421">
    <property type="term" value="F:ABC-type oligopeptide transporter activity"/>
    <property type="evidence" value="ECO:0007669"/>
    <property type="project" value="TreeGrafter"/>
</dbReference>
<dbReference type="GO" id="GO:0016887">
    <property type="term" value="F:ATP hydrolysis activity"/>
    <property type="evidence" value="ECO:0007669"/>
    <property type="project" value="InterPro"/>
</dbReference>
<name>A0AAE3H4Q0_9BACT</name>
<dbReference type="CDD" id="cd03249">
    <property type="entry name" value="ABC_MTABC3_MDL1_MDL2"/>
    <property type="match status" value="1"/>
</dbReference>
<dbReference type="Gene3D" id="1.20.1560.10">
    <property type="entry name" value="ABC transporter type 1, transmembrane domain"/>
    <property type="match status" value="1"/>
</dbReference>
<comment type="similarity">
    <text evidence="2">Belongs to the ABC transporter superfamily. ABCB family. Multidrug resistance exporter (TC 3.A.1.201) subfamily.</text>
</comment>
<evidence type="ECO:0000256" key="6">
    <source>
        <dbReference type="ARBA" id="ARBA00022840"/>
    </source>
</evidence>
<comment type="subcellular location">
    <subcellularLocation>
        <location evidence="1">Cell membrane</location>
        <topology evidence="1">Multi-pass membrane protein</topology>
    </subcellularLocation>
</comment>
<dbReference type="PROSITE" id="PS00211">
    <property type="entry name" value="ABC_TRANSPORTER_1"/>
    <property type="match status" value="1"/>
</dbReference>
<dbReference type="Proteomes" id="UP001204144">
    <property type="component" value="Unassembled WGS sequence"/>
</dbReference>
<dbReference type="SUPFAM" id="SSF90123">
    <property type="entry name" value="ABC transporter transmembrane region"/>
    <property type="match status" value="1"/>
</dbReference>
<reference evidence="12 13" key="1">
    <citation type="submission" date="2018-11" db="EMBL/GenBank/DDBJ databases">
        <title>Novel bacteria species description.</title>
        <authorList>
            <person name="Han J.-H."/>
        </authorList>
    </citation>
    <scope>NUCLEOTIDE SEQUENCE [LARGE SCALE GENOMIC DNA]</scope>
    <source>
        <strain evidence="12 13">KCTC23259</strain>
    </source>
</reference>
<dbReference type="InterPro" id="IPR003439">
    <property type="entry name" value="ABC_transporter-like_ATP-bd"/>
</dbReference>
<dbReference type="FunFam" id="3.40.50.300:FF:000205">
    <property type="entry name" value="ABC transporter B family member 4"/>
    <property type="match status" value="1"/>
</dbReference>
<protein>
    <submittedName>
        <fullName evidence="12">ATP-binding cassette domain-containing protein</fullName>
    </submittedName>
</protein>
<gene>
    <name evidence="12" type="ORF">EGI31_18390</name>
</gene>
<dbReference type="PANTHER" id="PTHR43394">
    <property type="entry name" value="ATP-DEPENDENT PERMEASE MDL1, MITOCHONDRIAL"/>
    <property type="match status" value="1"/>
</dbReference>
<dbReference type="RefSeq" id="WP_255038589.1">
    <property type="nucleotide sequence ID" value="NZ_RJUF01000177.1"/>
</dbReference>
<evidence type="ECO:0000256" key="2">
    <source>
        <dbReference type="ARBA" id="ARBA00007577"/>
    </source>
</evidence>
<dbReference type="GO" id="GO:0090374">
    <property type="term" value="P:oligopeptide export from mitochondrion"/>
    <property type="evidence" value="ECO:0007669"/>
    <property type="project" value="TreeGrafter"/>
</dbReference>